<evidence type="ECO:0008006" key="2">
    <source>
        <dbReference type="Google" id="ProtNLM"/>
    </source>
</evidence>
<dbReference type="KEGG" id="gem:GM21_1663"/>
<dbReference type="SUPFAM" id="SSF53448">
    <property type="entry name" value="Nucleotide-diphospho-sugar transferases"/>
    <property type="match status" value="1"/>
</dbReference>
<sequence length="246" mass="27218">MQSATTMVITMAGFGSRFRDAGYLQPKYMIEANGATLFDWSMLGLQAFINEGSPFVFVVRRADMGAAFIRARAKANGIGVVQVIELDEPTDGQATTARLACDHLEPRTPVAIFNIDTGVKPYLLTPALTSGDGWIPCFRAPGDGWSFVRTDEAFLAVEVREKKRISELASIGFYWFSSAELYCRAYDTYYSVEGREERGERYVAPVYNQLISEAREVTVTEVDFASVTPLGTPKEVEAFIVSAEIN</sequence>
<accession>C6E5V9</accession>
<protein>
    <recommendedName>
        <fullName evidence="2">dTDP-glucose pyrophosphorylase</fullName>
    </recommendedName>
</protein>
<dbReference type="CDD" id="cd04183">
    <property type="entry name" value="GT2_BcE_like"/>
    <property type="match status" value="1"/>
</dbReference>
<organism evidence="1">
    <name type="scientific">Geobacter sp. (strain M21)</name>
    <dbReference type="NCBI Taxonomy" id="443144"/>
    <lineage>
        <taxon>Bacteria</taxon>
        <taxon>Pseudomonadati</taxon>
        <taxon>Thermodesulfobacteriota</taxon>
        <taxon>Desulfuromonadia</taxon>
        <taxon>Geobacterales</taxon>
        <taxon>Geobacteraceae</taxon>
        <taxon>Geobacter</taxon>
    </lineage>
</organism>
<dbReference type="InterPro" id="IPR016873">
    <property type="entry name" value="Caps_polysacc_synth_BcbE_prd"/>
</dbReference>
<dbReference type="InterPro" id="IPR029044">
    <property type="entry name" value="Nucleotide-diphossugar_trans"/>
</dbReference>
<dbReference type="STRING" id="443144.GM21_1663"/>
<proteinExistence type="predicted"/>
<reference evidence="1" key="1">
    <citation type="submission" date="2009-07" db="EMBL/GenBank/DDBJ databases">
        <title>Complete sequence of Geobacter sp. M21.</title>
        <authorList>
            <consortium name="US DOE Joint Genome Institute"/>
            <person name="Lucas S."/>
            <person name="Copeland A."/>
            <person name="Lapidus A."/>
            <person name="Glavina del Rio T."/>
            <person name="Dalin E."/>
            <person name="Tice H."/>
            <person name="Bruce D."/>
            <person name="Goodwin L."/>
            <person name="Pitluck S."/>
            <person name="Saunders E."/>
            <person name="Brettin T."/>
            <person name="Detter J.C."/>
            <person name="Han C."/>
            <person name="Larimer F."/>
            <person name="Land M."/>
            <person name="Hauser L."/>
            <person name="Kyrpides N."/>
            <person name="Ovchinnikova G."/>
            <person name="Lovley D."/>
        </authorList>
    </citation>
    <scope>NUCLEOTIDE SEQUENCE [LARGE SCALE GENOMIC DNA]</scope>
    <source>
        <strain evidence="1">M21</strain>
    </source>
</reference>
<dbReference type="PIRSF" id="PIRSF028162">
    <property type="entry name" value="BcbE_prd"/>
    <property type="match status" value="1"/>
</dbReference>
<evidence type="ECO:0000313" key="1">
    <source>
        <dbReference type="EMBL" id="ACT17718.1"/>
    </source>
</evidence>
<dbReference type="OrthoDB" id="9788272at2"/>
<gene>
    <name evidence="1" type="ordered locus">GM21_1663</name>
</gene>
<dbReference type="AlphaFoldDB" id="C6E5V9"/>
<name>C6E5V9_GEOSM</name>
<dbReference type="Gene3D" id="3.90.550.10">
    <property type="entry name" value="Spore Coat Polysaccharide Biosynthesis Protein SpsA, Chain A"/>
    <property type="match status" value="1"/>
</dbReference>
<dbReference type="eggNOG" id="COG1209">
    <property type="taxonomic scope" value="Bacteria"/>
</dbReference>
<dbReference type="EMBL" id="CP001661">
    <property type="protein sequence ID" value="ACT17718.1"/>
    <property type="molecule type" value="Genomic_DNA"/>
</dbReference>
<dbReference type="HOGENOM" id="CLU_065567_2_0_7"/>